<feature type="non-terminal residue" evidence="3">
    <location>
        <position position="75"/>
    </location>
</feature>
<dbReference type="EMBL" id="JAHLQT010002534">
    <property type="protein sequence ID" value="KAG7176828.1"/>
    <property type="molecule type" value="Genomic_DNA"/>
</dbReference>
<evidence type="ECO:0000313" key="3">
    <source>
        <dbReference type="EMBL" id="KAG7176828.1"/>
    </source>
</evidence>
<keyword evidence="4" id="KW-1185">Reference proteome</keyword>
<evidence type="ECO:0000259" key="2">
    <source>
        <dbReference type="Pfam" id="PF20010"/>
    </source>
</evidence>
<comment type="caution">
    <text evidence="3">The sequence shown here is derived from an EMBL/GenBank/DDBJ whole genome shotgun (WGS) entry which is preliminary data.</text>
</comment>
<dbReference type="Pfam" id="PF20010">
    <property type="entry name" value="Collagen_trimer"/>
    <property type="match status" value="1"/>
</dbReference>
<reference evidence="3" key="1">
    <citation type="journal article" date="2021" name="Sci. Adv.">
        <title>The American lobster genome reveals insights on longevity, neural, and immune adaptations.</title>
        <authorList>
            <person name="Polinski J.M."/>
            <person name="Zimin A.V."/>
            <person name="Clark K.F."/>
            <person name="Kohn A.B."/>
            <person name="Sadowski N."/>
            <person name="Timp W."/>
            <person name="Ptitsyn A."/>
            <person name="Khanna P."/>
            <person name="Romanova D.Y."/>
            <person name="Williams P."/>
            <person name="Greenwood S.J."/>
            <person name="Moroz L.L."/>
            <person name="Walt D.R."/>
            <person name="Bodnar A.G."/>
        </authorList>
    </citation>
    <scope>NUCLEOTIDE SEQUENCE</scope>
    <source>
        <strain evidence="3">GMGI-L3</strain>
    </source>
</reference>
<evidence type="ECO:0000313" key="4">
    <source>
        <dbReference type="Proteomes" id="UP000747542"/>
    </source>
</evidence>
<name>A0A8J5NC39_HOMAM</name>
<evidence type="ECO:0000256" key="1">
    <source>
        <dbReference type="SAM" id="MobiDB-lite"/>
    </source>
</evidence>
<dbReference type="InterPro" id="IPR045463">
    <property type="entry name" value="XV/XVIII_trimerization_dom"/>
</dbReference>
<dbReference type="Proteomes" id="UP000747542">
    <property type="component" value="Unassembled WGS sequence"/>
</dbReference>
<gene>
    <name evidence="3" type="ORF">Hamer_G000010</name>
</gene>
<sequence length="75" mass="7777">MIKMSGVSPVGTLAFVVEEEALLVRVAAGWQYVALGSVVPLPSTTPLPLTTPVHTESVKPPPLEVDSLITGLDGP</sequence>
<organism evidence="3 4">
    <name type="scientific">Homarus americanus</name>
    <name type="common">American lobster</name>
    <dbReference type="NCBI Taxonomy" id="6706"/>
    <lineage>
        <taxon>Eukaryota</taxon>
        <taxon>Metazoa</taxon>
        <taxon>Ecdysozoa</taxon>
        <taxon>Arthropoda</taxon>
        <taxon>Crustacea</taxon>
        <taxon>Multicrustacea</taxon>
        <taxon>Malacostraca</taxon>
        <taxon>Eumalacostraca</taxon>
        <taxon>Eucarida</taxon>
        <taxon>Decapoda</taxon>
        <taxon>Pleocyemata</taxon>
        <taxon>Astacidea</taxon>
        <taxon>Nephropoidea</taxon>
        <taxon>Nephropidae</taxon>
        <taxon>Homarus</taxon>
    </lineage>
</organism>
<accession>A0A8J5NC39</accession>
<feature type="region of interest" description="Disordered" evidence="1">
    <location>
        <begin position="50"/>
        <end position="75"/>
    </location>
</feature>
<dbReference type="AlphaFoldDB" id="A0A8J5NC39"/>
<feature type="domain" description="Collagen type XV/XVIII trimerization" evidence="2">
    <location>
        <begin position="1"/>
        <end position="40"/>
    </location>
</feature>
<proteinExistence type="predicted"/>
<dbReference type="Gene3D" id="3.40.1620.70">
    <property type="match status" value="1"/>
</dbReference>
<protein>
    <recommendedName>
        <fullName evidence="2">Collagen type XV/XVIII trimerization domain-containing protein</fullName>
    </recommendedName>
</protein>